<reference evidence="1 2" key="1">
    <citation type="submission" date="2020-03" db="EMBL/GenBank/DDBJ databases">
        <title>Roseomonas stagni sp. nov., isolated from pond water in Japan.</title>
        <authorList>
            <person name="Furuhata K."/>
            <person name="Miyamoto H."/>
            <person name="Goto K."/>
        </authorList>
    </citation>
    <scope>NUCLEOTIDE SEQUENCE [LARGE SCALE GENOMIC DNA]</scope>
    <source>
        <strain evidence="1 2">PeD5</strain>
    </source>
</reference>
<accession>A0A6M1LUX1</accession>
<organism evidence="1 2">
    <name type="scientific">Falsiroseomonas algicola</name>
    <dbReference type="NCBI Taxonomy" id="2716930"/>
    <lineage>
        <taxon>Bacteria</taxon>
        <taxon>Pseudomonadati</taxon>
        <taxon>Pseudomonadota</taxon>
        <taxon>Alphaproteobacteria</taxon>
        <taxon>Acetobacterales</taxon>
        <taxon>Roseomonadaceae</taxon>
        <taxon>Falsiroseomonas</taxon>
    </lineage>
</organism>
<keyword evidence="2" id="KW-1185">Reference proteome</keyword>
<evidence type="ECO:0000313" key="2">
    <source>
        <dbReference type="Proteomes" id="UP000475385"/>
    </source>
</evidence>
<protein>
    <submittedName>
        <fullName evidence="1">Uncharacterized protein</fullName>
    </submittedName>
</protein>
<evidence type="ECO:0000313" key="1">
    <source>
        <dbReference type="EMBL" id="NGM24295.1"/>
    </source>
</evidence>
<name>A0A6M1LUX1_9PROT</name>
<proteinExistence type="predicted"/>
<comment type="caution">
    <text evidence="1">The sequence shown here is derived from an EMBL/GenBank/DDBJ whole genome shotgun (WGS) entry which is preliminary data.</text>
</comment>
<dbReference type="EMBL" id="JAAIKB010000030">
    <property type="protein sequence ID" value="NGM24295.1"/>
    <property type="molecule type" value="Genomic_DNA"/>
</dbReference>
<dbReference type="RefSeq" id="WP_164698206.1">
    <property type="nucleotide sequence ID" value="NZ_JAAIKB010000030.1"/>
</dbReference>
<sequence length="70" mass="8075">MMEHDADLGIRVTPASEGIYSLDEAILLLAGELLLPEMTLEFSPRFRTTNSCWFTSRRLRDRSRRYLKAG</sequence>
<dbReference type="AlphaFoldDB" id="A0A6M1LUX1"/>
<gene>
    <name evidence="1" type="ORF">G3576_30175</name>
</gene>
<dbReference type="Proteomes" id="UP000475385">
    <property type="component" value="Unassembled WGS sequence"/>
</dbReference>